<reference evidence="2 3" key="1">
    <citation type="journal article" date="2016" name="Nat. Commun.">
        <title>Extremotolerant tardigrade genome and improved radiotolerance of human cultured cells by tardigrade-unique protein.</title>
        <authorList>
            <person name="Hashimoto T."/>
            <person name="Horikawa D.D."/>
            <person name="Saito Y."/>
            <person name="Kuwahara H."/>
            <person name="Kozuka-Hata H."/>
            <person name="Shin-I T."/>
            <person name="Minakuchi Y."/>
            <person name="Ohishi K."/>
            <person name="Motoyama A."/>
            <person name="Aizu T."/>
            <person name="Enomoto A."/>
            <person name="Kondo K."/>
            <person name="Tanaka S."/>
            <person name="Hara Y."/>
            <person name="Koshikawa S."/>
            <person name="Sagara H."/>
            <person name="Miura T."/>
            <person name="Yokobori S."/>
            <person name="Miyagawa K."/>
            <person name="Suzuki Y."/>
            <person name="Kubo T."/>
            <person name="Oyama M."/>
            <person name="Kohara Y."/>
            <person name="Fujiyama A."/>
            <person name="Arakawa K."/>
            <person name="Katayama T."/>
            <person name="Toyoda A."/>
            <person name="Kunieda T."/>
        </authorList>
    </citation>
    <scope>NUCLEOTIDE SEQUENCE [LARGE SCALE GENOMIC DNA]</scope>
    <source>
        <strain evidence="2 3">YOKOZUNA-1</strain>
    </source>
</reference>
<name>A0A1D1V3W1_RAMVA</name>
<dbReference type="Proteomes" id="UP000186922">
    <property type="component" value="Unassembled WGS sequence"/>
</dbReference>
<comment type="caution">
    <text evidence="2">The sequence shown here is derived from an EMBL/GenBank/DDBJ whole genome shotgun (WGS) entry which is preliminary data.</text>
</comment>
<dbReference type="EMBL" id="BDGG01000002">
    <property type="protein sequence ID" value="GAU93148.1"/>
    <property type="molecule type" value="Genomic_DNA"/>
</dbReference>
<evidence type="ECO:0000313" key="3">
    <source>
        <dbReference type="Proteomes" id="UP000186922"/>
    </source>
</evidence>
<keyword evidence="3" id="KW-1185">Reference proteome</keyword>
<evidence type="ECO:0000256" key="1">
    <source>
        <dbReference type="SAM" id="Phobius"/>
    </source>
</evidence>
<accession>A0A1D1V3W1</accession>
<keyword evidence="1" id="KW-1133">Transmembrane helix</keyword>
<protein>
    <submittedName>
        <fullName evidence="2">Uncharacterized protein</fullName>
    </submittedName>
</protein>
<dbReference type="InterPro" id="IPR028082">
    <property type="entry name" value="Peripla_BP_I"/>
</dbReference>
<dbReference type="AlphaFoldDB" id="A0A1D1V3W1"/>
<dbReference type="Gene3D" id="3.40.50.2300">
    <property type="match status" value="1"/>
</dbReference>
<evidence type="ECO:0000313" key="2">
    <source>
        <dbReference type="EMBL" id="GAU93148.1"/>
    </source>
</evidence>
<proteinExistence type="predicted"/>
<keyword evidence="1" id="KW-0812">Transmembrane</keyword>
<sequence>MLLLKAALYSIRMFDRVSSSLREVFSYNPSNKDWEPTPGVVPKWPGPTNEPPSDEPFCGFMNEKPWCHQSRSSSPEIALIISILVILVFSVISFATFRFYRRKKEVNSIDRWILDAADMIPRRVSRTSPMSSSSSHGSTQQVVSETSSSYPYMYYIC</sequence>
<organism evidence="2 3">
    <name type="scientific">Ramazzottius varieornatus</name>
    <name type="common">Water bear</name>
    <name type="synonym">Tardigrade</name>
    <dbReference type="NCBI Taxonomy" id="947166"/>
    <lineage>
        <taxon>Eukaryota</taxon>
        <taxon>Metazoa</taxon>
        <taxon>Ecdysozoa</taxon>
        <taxon>Tardigrada</taxon>
        <taxon>Eutardigrada</taxon>
        <taxon>Parachela</taxon>
        <taxon>Hypsibioidea</taxon>
        <taxon>Ramazzottiidae</taxon>
        <taxon>Ramazzottius</taxon>
    </lineage>
</organism>
<dbReference type="STRING" id="947166.A0A1D1V3W1"/>
<feature type="transmembrane region" description="Helical" evidence="1">
    <location>
        <begin position="77"/>
        <end position="100"/>
    </location>
</feature>
<keyword evidence="1" id="KW-0472">Membrane</keyword>
<gene>
    <name evidence="2" type="primary">RvY_05132</name>
    <name evidence="2" type="synonym">RvY_05132.2</name>
    <name evidence="2" type="ORF">RvY_05132-2</name>
</gene>
<dbReference type="SUPFAM" id="SSF53822">
    <property type="entry name" value="Periplasmic binding protein-like I"/>
    <property type="match status" value="1"/>
</dbReference>